<dbReference type="EMBL" id="JAPESX010002190">
    <property type="protein sequence ID" value="KAJ8108909.1"/>
    <property type="molecule type" value="Genomic_DNA"/>
</dbReference>
<sequence>MASRGFSKALRSQLARQLVSPAAQRRSFVAATNLVRATAVQARPAVAGVAQQQVRGVKTIDFAERADWPKEKLLEYFKNDTLALIGYGSQGHGQGLNLRDNGLNVIVGVRKNGQSWKDAVQDGWVPGQNLFEVDEAIGKGTIVMNLLSDAAQSETWPAIKPQLTKGKDVTKVDVPKDIDVILVAPKGSGRTVRSLFREGRGINSSYAVFQDVTGKAEEKAQALGVAVGSGYLYKTTFEKEVYSDLYGERGCLMGGIHGMFLAQYEVLRERGHSPSEAFNETVEEATQSLYPLIGANGMDWMYEACSTTARRGAIDWTPRFKAALKPVFNQLYDSVIDGSETKRSLEYNSQKDYRQKFQAEMEEIRDMEIWKAGRAVRSLRPENQK</sequence>
<evidence type="ECO:0000313" key="2">
    <source>
        <dbReference type="Proteomes" id="UP001153334"/>
    </source>
</evidence>
<keyword evidence="2" id="KW-1185">Reference proteome</keyword>
<name>A0ACC2I122_9PEZI</name>
<gene>
    <name evidence="1" type="ORF">ONZ43_g6281</name>
</gene>
<reference evidence="1" key="1">
    <citation type="submission" date="2022-11" db="EMBL/GenBank/DDBJ databases">
        <title>Genome Sequence of Nemania bipapillata.</title>
        <authorList>
            <person name="Buettner E."/>
        </authorList>
    </citation>
    <scope>NUCLEOTIDE SEQUENCE</scope>
    <source>
        <strain evidence="1">CP14</strain>
    </source>
</reference>
<protein>
    <submittedName>
        <fullName evidence="1">Uncharacterized protein</fullName>
    </submittedName>
</protein>
<proteinExistence type="predicted"/>
<comment type="caution">
    <text evidence="1">The sequence shown here is derived from an EMBL/GenBank/DDBJ whole genome shotgun (WGS) entry which is preliminary data.</text>
</comment>
<accession>A0ACC2I122</accession>
<organism evidence="1 2">
    <name type="scientific">Nemania bipapillata</name>
    <dbReference type="NCBI Taxonomy" id="110536"/>
    <lineage>
        <taxon>Eukaryota</taxon>
        <taxon>Fungi</taxon>
        <taxon>Dikarya</taxon>
        <taxon>Ascomycota</taxon>
        <taxon>Pezizomycotina</taxon>
        <taxon>Sordariomycetes</taxon>
        <taxon>Xylariomycetidae</taxon>
        <taxon>Xylariales</taxon>
        <taxon>Xylariaceae</taxon>
        <taxon>Nemania</taxon>
    </lineage>
</organism>
<evidence type="ECO:0000313" key="1">
    <source>
        <dbReference type="EMBL" id="KAJ8108909.1"/>
    </source>
</evidence>
<dbReference type="Proteomes" id="UP001153334">
    <property type="component" value="Unassembled WGS sequence"/>
</dbReference>